<organism evidence="1 2">
    <name type="scientific">Cannabis sativa</name>
    <name type="common">Hemp</name>
    <name type="synonym">Marijuana</name>
    <dbReference type="NCBI Taxonomy" id="3483"/>
    <lineage>
        <taxon>Eukaryota</taxon>
        <taxon>Viridiplantae</taxon>
        <taxon>Streptophyta</taxon>
        <taxon>Embryophyta</taxon>
        <taxon>Tracheophyta</taxon>
        <taxon>Spermatophyta</taxon>
        <taxon>Magnoliopsida</taxon>
        <taxon>eudicotyledons</taxon>
        <taxon>Gunneridae</taxon>
        <taxon>Pentapetalae</taxon>
        <taxon>rosids</taxon>
        <taxon>fabids</taxon>
        <taxon>Rosales</taxon>
        <taxon>Cannabaceae</taxon>
        <taxon>Cannabis</taxon>
    </lineage>
</organism>
<name>A0A803QAP0_CANSA</name>
<keyword evidence="2" id="KW-1185">Reference proteome</keyword>
<dbReference type="Gramene" id="evm.model.08.258">
    <property type="protein sequence ID" value="cds.evm.model.08.258"/>
    <property type="gene ID" value="evm.TU.08.258"/>
</dbReference>
<reference evidence="1" key="2">
    <citation type="submission" date="2021-03" db="UniProtKB">
        <authorList>
            <consortium name="EnsemblPlants"/>
        </authorList>
    </citation>
    <scope>IDENTIFICATION</scope>
</reference>
<dbReference type="EMBL" id="UZAU01000681">
    <property type="status" value="NOT_ANNOTATED_CDS"/>
    <property type="molecule type" value="Genomic_DNA"/>
</dbReference>
<evidence type="ECO:0000313" key="2">
    <source>
        <dbReference type="Proteomes" id="UP000596661"/>
    </source>
</evidence>
<dbReference type="EnsemblPlants" id="evm.model.08.258">
    <property type="protein sequence ID" value="cds.evm.model.08.258"/>
    <property type="gene ID" value="evm.TU.08.258"/>
</dbReference>
<reference evidence="1" key="1">
    <citation type="submission" date="2018-11" db="EMBL/GenBank/DDBJ databases">
        <authorList>
            <person name="Grassa J C."/>
        </authorList>
    </citation>
    <scope>NUCLEOTIDE SEQUENCE [LARGE SCALE GENOMIC DNA]</scope>
</reference>
<proteinExistence type="predicted"/>
<evidence type="ECO:0000313" key="1">
    <source>
        <dbReference type="EnsemblPlants" id="cds.evm.model.08.258"/>
    </source>
</evidence>
<sequence length="199" mass="22853">MVNSAGSVRYLGRICVNQRVKEDWDPGGSWNGLLQLNKIHYGFNGYMLSILVMNTSGPMWHWAQAVGIGDKWLSPRPRCHPARTTSAELGLDPSPDLRPRRFPKGSLNRSFHRPGVFSSSSYSVSPCMKIQFITSQYNTLKLLACSDSFCTFYRFSHLNDHDEEDAKNRSFDEAVELFNKREYYREELFQIVDKTVSDI</sequence>
<protein>
    <submittedName>
        <fullName evidence="1">Uncharacterized protein</fullName>
    </submittedName>
</protein>
<dbReference type="AlphaFoldDB" id="A0A803QAP0"/>
<accession>A0A803QAP0</accession>
<dbReference type="Proteomes" id="UP000596661">
    <property type="component" value="Chromosome 8"/>
</dbReference>